<evidence type="ECO:0008006" key="3">
    <source>
        <dbReference type="Google" id="ProtNLM"/>
    </source>
</evidence>
<dbReference type="EMBL" id="JSZA02000096">
    <property type="protein sequence ID" value="KHD05092.1"/>
    <property type="molecule type" value="Genomic_DNA"/>
</dbReference>
<evidence type="ECO:0000313" key="1">
    <source>
        <dbReference type="EMBL" id="KHD05092.1"/>
    </source>
</evidence>
<proteinExistence type="predicted"/>
<dbReference type="Proteomes" id="UP000030428">
    <property type="component" value="Unassembled WGS sequence"/>
</dbReference>
<reference evidence="1 2" key="1">
    <citation type="journal article" date="2016" name="Front. Microbiol.">
        <title>Single-Cell (Meta-)Genomics of a Dimorphic Candidatus Thiomargarita nelsonii Reveals Genomic Plasticity.</title>
        <authorList>
            <person name="Flood B.E."/>
            <person name="Fliss P."/>
            <person name="Jones D.S."/>
            <person name="Dick G.J."/>
            <person name="Jain S."/>
            <person name="Kaster A.K."/>
            <person name="Winkel M."/>
            <person name="Mussmann M."/>
            <person name="Bailey J."/>
        </authorList>
    </citation>
    <scope>NUCLEOTIDE SEQUENCE [LARGE SCALE GENOMIC DNA]</scope>
    <source>
        <strain evidence="1">Hydrate Ridge</strain>
    </source>
</reference>
<dbReference type="InterPro" id="IPR029063">
    <property type="entry name" value="SAM-dependent_MTases_sf"/>
</dbReference>
<protein>
    <recommendedName>
        <fullName evidence="3">Methyltransferase type 11</fullName>
    </recommendedName>
</protein>
<sequence length="126" mass="14721">MALSFIQTDGDFIGDFITPAHPVRAYPNVLRSEKVFLLRTPLIVETAHNIFQQTKLINVSQLHGEFRITYEGEHTRYLPSLWKLRYLFKKYFARVEFFDAMTLEPLGAEDDTSPSTRYLVFAQKMN</sequence>
<comment type="caution">
    <text evidence="1">The sequence shown here is derived from an EMBL/GenBank/DDBJ whole genome shotgun (WGS) entry which is preliminary data.</text>
</comment>
<keyword evidence="2" id="KW-1185">Reference proteome</keyword>
<organism evidence="1 2">
    <name type="scientific">Candidatus Thiomargarita nelsonii</name>
    <dbReference type="NCBI Taxonomy" id="1003181"/>
    <lineage>
        <taxon>Bacteria</taxon>
        <taxon>Pseudomonadati</taxon>
        <taxon>Pseudomonadota</taxon>
        <taxon>Gammaproteobacteria</taxon>
        <taxon>Thiotrichales</taxon>
        <taxon>Thiotrichaceae</taxon>
        <taxon>Thiomargarita</taxon>
    </lineage>
</organism>
<name>A0A0A6P3S5_9GAMM</name>
<dbReference type="Gene3D" id="3.40.50.150">
    <property type="entry name" value="Vaccinia Virus protein VP39"/>
    <property type="match status" value="1"/>
</dbReference>
<dbReference type="AlphaFoldDB" id="A0A0A6P3S5"/>
<dbReference type="Gene3D" id="2.20.25.110">
    <property type="entry name" value="S-adenosyl-L-methionine-dependent methyltransferases"/>
    <property type="match status" value="1"/>
</dbReference>
<evidence type="ECO:0000313" key="2">
    <source>
        <dbReference type="Proteomes" id="UP000030428"/>
    </source>
</evidence>
<accession>A0A0A6P3S5</accession>
<gene>
    <name evidence="1" type="ORF">PN36_21340</name>
</gene>